<dbReference type="InterPro" id="IPR011009">
    <property type="entry name" value="Kinase-like_dom_sf"/>
</dbReference>
<name>A0A7C2NYG3_9PLAN</name>
<dbReference type="Pfam" id="PF06293">
    <property type="entry name" value="Kdo"/>
    <property type="match status" value="1"/>
</dbReference>
<organism evidence="1">
    <name type="scientific">Schlesneria paludicola</name>
    <dbReference type="NCBI Taxonomy" id="360056"/>
    <lineage>
        <taxon>Bacteria</taxon>
        <taxon>Pseudomonadati</taxon>
        <taxon>Planctomycetota</taxon>
        <taxon>Planctomycetia</taxon>
        <taxon>Planctomycetales</taxon>
        <taxon>Planctomycetaceae</taxon>
        <taxon>Schlesneria</taxon>
    </lineage>
</organism>
<evidence type="ECO:0000313" key="1">
    <source>
        <dbReference type="EMBL" id="HEN16331.1"/>
    </source>
</evidence>
<dbReference type="AlphaFoldDB" id="A0A7C2NYG3"/>
<dbReference type="GO" id="GO:0016301">
    <property type="term" value="F:kinase activity"/>
    <property type="evidence" value="ECO:0007669"/>
    <property type="project" value="UniProtKB-KW"/>
</dbReference>
<dbReference type="SUPFAM" id="SSF56112">
    <property type="entry name" value="Protein kinase-like (PK-like)"/>
    <property type="match status" value="1"/>
</dbReference>
<keyword evidence="1" id="KW-0418">Kinase</keyword>
<keyword evidence="1" id="KW-0808">Transferase</keyword>
<protein>
    <submittedName>
        <fullName evidence="1">Lipopolysaccharide core heptose(I) kinase RfaP</fullName>
    </submittedName>
</protein>
<proteinExistence type="predicted"/>
<comment type="caution">
    <text evidence="1">The sequence shown here is derived from an EMBL/GenBank/DDBJ whole genome shotgun (WGS) entry which is preliminary data.</text>
</comment>
<dbReference type="EMBL" id="DSOK01000350">
    <property type="protein sequence ID" value="HEN16331.1"/>
    <property type="molecule type" value="Genomic_DNA"/>
</dbReference>
<accession>A0A7C2NYG3</accession>
<gene>
    <name evidence="1" type="ORF">ENQ76_12790</name>
</gene>
<reference evidence="1" key="1">
    <citation type="journal article" date="2020" name="mSystems">
        <title>Genome- and Community-Level Interaction Insights into Carbon Utilization and Element Cycling Functions of Hydrothermarchaeota in Hydrothermal Sediment.</title>
        <authorList>
            <person name="Zhou Z."/>
            <person name="Liu Y."/>
            <person name="Xu W."/>
            <person name="Pan J."/>
            <person name="Luo Z.H."/>
            <person name="Li M."/>
        </authorList>
    </citation>
    <scope>NUCLEOTIDE SEQUENCE [LARGE SCALE GENOMIC DNA]</scope>
    <source>
        <strain evidence="1">SpSt-339</strain>
    </source>
</reference>
<sequence>MKSFRLERWDRGRLTINADHAALLRHAQLTTFEALWAYTAAGEVAKDLRAERLTLRFELTDANGAAHSFYIKRHRGTPWREYVKPLLQGRWPSVGARPEWRAVLAFHAAGLATMTPVALGETRAASFLITAALEGCHKLSEREAAQPPRERRDVLADVARIASQMHGAGLHHQDFYLGHLMRPDGDDGPIHVIDLGRVQPHSPWTARRWIVKDLAQLNYSAQSATAAERLRFLRTYLGRPLSDADRPLMASILRKTARIARHSRKNGL</sequence>